<sequence>MDTLESLESKLRPGNWSDQFKDLPIWELQEPEIYLPKDLTDSTIRHKEKDVKVPAMAKNWYYESMEYFRVNSAVAHIKF</sequence>
<accession>A0A8X7C740</accession>
<name>A0A8X7C740_9ARAC</name>
<reference evidence="1" key="1">
    <citation type="submission" date="2020-08" db="EMBL/GenBank/DDBJ databases">
        <title>Multicomponent nature underlies the extraordinary mechanical properties of spider dragline silk.</title>
        <authorList>
            <person name="Kono N."/>
            <person name="Nakamura H."/>
            <person name="Mori M."/>
            <person name="Yoshida Y."/>
            <person name="Ohtoshi R."/>
            <person name="Malay A.D."/>
            <person name="Moran D.A.P."/>
            <person name="Tomita M."/>
            <person name="Numata K."/>
            <person name="Arakawa K."/>
        </authorList>
    </citation>
    <scope>NUCLEOTIDE SEQUENCE</scope>
</reference>
<evidence type="ECO:0000313" key="1">
    <source>
        <dbReference type="EMBL" id="GFY55907.1"/>
    </source>
</evidence>
<organism evidence="1 2">
    <name type="scientific">Trichonephila inaurata madagascariensis</name>
    <dbReference type="NCBI Taxonomy" id="2747483"/>
    <lineage>
        <taxon>Eukaryota</taxon>
        <taxon>Metazoa</taxon>
        <taxon>Ecdysozoa</taxon>
        <taxon>Arthropoda</taxon>
        <taxon>Chelicerata</taxon>
        <taxon>Arachnida</taxon>
        <taxon>Araneae</taxon>
        <taxon>Araneomorphae</taxon>
        <taxon>Entelegynae</taxon>
        <taxon>Araneoidea</taxon>
        <taxon>Nephilidae</taxon>
        <taxon>Trichonephila</taxon>
        <taxon>Trichonephila inaurata</taxon>
    </lineage>
</organism>
<dbReference type="EMBL" id="BMAV01010631">
    <property type="protein sequence ID" value="GFY55907.1"/>
    <property type="molecule type" value="Genomic_DNA"/>
</dbReference>
<evidence type="ECO:0000313" key="2">
    <source>
        <dbReference type="Proteomes" id="UP000886998"/>
    </source>
</evidence>
<gene>
    <name evidence="1" type="ORF">TNIN_395941</name>
</gene>
<dbReference type="AlphaFoldDB" id="A0A8X7C740"/>
<proteinExistence type="predicted"/>
<keyword evidence="2" id="KW-1185">Reference proteome</keyword>
<comment type="caution">
    <text evidence="1">The sequence shown here is derived from an EMBL/GenBank/DDBJ whole genome shotgun (WGS) entry which is preliminary data.</text>
</comment>
<protein>
    <submittedName>
        <fullName evidence="1">Uncharacterized protein</fullName>
    </submittedName>
</protein>
<dbReference type="Proteomes" id="UP000886998">
    <property type="component" value="Unassembled WGS sequence"/>
</dbReference>